<accession>A0A2N3QMP6</accession>
<name>A0A2N3QMP6_9BIFI</name>
<dbReference type="EMBL" id="PCGY01000011">
    <property type="protein sequence ID" value="PKU92894.1"/>
    <property type="molecule type" value="Genomic_DNA"/>
</dbReference>
<keyword evidence="2" id="KW-1133">Transmembrane helix</keyword>
<protein>
    <submittedName>
        <fullName evidence="3">ABC-type branched-chain amino acid transport system protein</fullName>
    </submittedName>
</protein>
<reference evidence="3 4" key="1">
    <citation type="submission" date="2017-10" db="EMBL/GenBank/DDBJ databases">
        <title>Bifidobacterium genomics.</title>
        <authorList>
            <person name="Lugli G.A."/>
            <person name="Milani C."/>
            <person name="Mancabelli L."/>
        </authorList>
    </citation>
    <scope>NUCLEOTIDE SEQUENCE [LARGE SCALE GENOMIC DNA]</scope>
    <source>
        <strain evidence="3 4">1542B</strain>
    </source>
</reference>
<comment type="caution">
    <text evidence="3">The sequence shown here is derived from an EMBL/GenBank/DDBJ whole genome shotgun (WGS) entry which is preliminary data.</text>
</comment>
<proteinExistence type="predicted"/>
<feature type="transmembrane region" description="Helical" evidence="2">
    <location>
        <begin position="30"/>
        <end position="51"/>
    </location>
</feature>
<feature type="region of interest" description="Disordered" evidence="1">
    <location>
        <begin position="178"/>
        <end position="209"/>
    </location>
</feature>
<sequence>MRAPGPAYGRKGIIMEEEEKAARNSSVSMWPGIAAGTVIGVIAFVLSFDALRLVFMACGINPWLSWGGPVCVDGTILLCTWATWGFRKAHIRGAWYPWLGLVLFSLFSIAGNALHAVLSTGVTLPAWVPPLIMSIPPIALLYATHLIVIIAGDRLDKSARAVAPAADAEPAIDMEPVAGDADTVPAAPAVPDEGRDTEDLNGEEDGPADLFDWRVPVPRTAGQEPPAPKAFGGDDIMGVTPTITDTNDTTAVNEDSADLPAVVLAAATAGSTADLAGDGQADPGNPGNRTGAADPAPDPVTVEPEPVAVDATTSARADDPRDVDAPVPSDAAGDGSDAGDGFPRPVLHDGVADDDDWMAWGRWVRAHGVRPDAERAVTDGLTGSLMTARRAIRRLGLR</sequence>
<feature type="region of interest" description="Disordered" evidence="1">
    <location>
        <begin position="273"/>
        <end position="352"/>
    </location>
</feature>
<gene>
    <name evidence="3" type="ORF">CQR47_0744</name>
</gene>
<keyword evidence="2" id="KW-0812">Transmembrane</keyword>
<feature type="transmembrane region" description="Helical" evidence="2">
    <location>
        <begin position="96"/>
        <end position="118"/>
    </location>
</feature>
<feature type="transmembrane region" description="Helical" evidence="2">
    <location>
        <begin position="63"/>
        <end position="84"/>
    </location>
</feature>
<evidence type="ECO:0000313" key="4">
    <source>
        <dbReference type="Proteomes" id="UP000233727"/>
    </source>
</evidence>
<organism evidence="3 4">
    <name type="scientific">Bifidobacterium thermophilum</name>
    <dbReference type="NCBI Taxonomy" id="33905"/>
    <lineage>
        <taxon>Bacteria</taxon>
        <taxon>Bacillati</taxon>
        <taxon>Actinomycetota</taxon>
        <taxon>Actinomycetes</taxon>
        <taxon>Bifidobacteriales</taxon>
        <taxon>Bifidobacteriaceae</taxon>
        <taxon>Bifidobacterium</taxon>
    </lineage>
</organism>
<evidence type="ECO:0000256" key="2">
    <source>
        <dbReference type="SAM" id="Phobius"/>
    </source>
</evidence>
<dbReference type="Pfam" id="PF10935">
    <property type="entry name" value="DUF2637"/>
    <property type="match status" value="1"/>
</dbReference>
<dbReference type="AlphaFoldDB" id="A0A2N3QMP6"/>
<evidence type="ECO:0000313" key="3">
    <source>
        <dbReference type="EMBL" id="PKU92894.1"/>
    </source>
</evidence>
<feature type="transmembrane region" description="Helical" evidence="2">
    <location>
        <begin position="130"/>
        <end position="151"/>
    </location>
</feature>
<feature type="compositionally biased region" description="Low complexity" evidence="1">
    <location>
        <begin position="325"/>
        <end position="341"/>
    </location>
</feature>
<feature type="compositionally biased region" description="Low complexity" evidence="1">
    <location>
        <begin position="178"/>
        <end position="191"/>
    </location>
</feature>
<dbReference type="InterPro" id="IPR021235">
    <property type="entry name" value="DUF2637"/>
</dbReference>
<dbReference type="Proteomes" id="UP000233727">
    <property type="component" value="Unassembled WGS sequence"/>
</dbReference>
<evidence type="ECO:0000256" key="1">
    <source>
        <dbReference type="SAM" id="MobiDB-lite"/>
    </source>
</evidence>
<keyword evidence="2" id="KW-0472">Membrane</keyword>